<evidence type="ECO:0000313" key="1">
    <source>
        <dbReference type="Proteomes" id="UP000887578"/>
    </source>
</evidence>
<accession>A0A914QCF9</accession>
<evidence type="ECO:0000313" key="2">
    <source>
        <dbReference type="WBParaSite" id="PDA_v2.g28951.t1"/>
    </source>
</evidence>
<dbReference type="Proteomes" id="UP000887578">
    <property type="component" value="Unplaced"/>
</dbReference>
<name>A0A914QCF9_9BILA</name>
<protein>
    <submittedName>
        <fullName evidence="2">Uncharacterized protein</fullName>
    </submittedName>
</protein>
<dbReference type="WBParaSite" id="PDA_v2.g28951.t1">
    <property type="protein sequence ID" value="PDA_v2.g28951.t1"/>
    <property type="gene ID" value="PDA_v2.g28951"/>
</dbReference>
<proteinExistence type="predicted"/>
<reference evidence="2" key="1">
    <citation type="submission" date="2022-11" db="UniProtKB">
        <authorList>
            <consortium name="WormBaseParasite"/>
        </authorList>
    </citation>
    <scope>IDENTIFICATION</scope>
</reference>
<organism evidence="1 2">
    <name type="scientific">Panagrolaimus davidi</name>
    <dbReference type="NCBI Taxonomy" id="227884"/>
    <lineage>
        <taxon>Eukaryota</taxon>
        <taxon>Metazoa</taxon>
        <taxon>Ecdysozoa</taxon>
        <taxon>Nematoda</taxon>
        <taxon>Chromadorea</taxon>
        <taxon>Rhabditida</taxon>
        <taxon>Tylenchina</taxon>
        <taxon>Panagrolaimomorpha</taxon>
        <taxon>Panagrolaimoidea</taxon>
        <taxon>Panagrolaimidae</taxon>
        <taxon>Panagrolaimus</taxon>
    </lineage>
</organism>
<keyword evidence="1" id="KW-1185">Reference proteome</keyword>
<sequence>MISDLKKEIEDLNFRVELKDKYIEEITGKLKKPVPNENAQPSAKPRSRPWALGNATLPNRCKCLLYFYAISLFIGYFK</sequence>
<dbReference type="AlphaFoldDB" id="A0A914QCF9"/>